<accession>A0A9X2U511</accession>
<dbReference type="Proteomes" id="UP001155034">
    <property type="component" value="Unassembled WGS sequence"/>
</dbReference>
<gene>
    <name evidence="2" type="ORF">GGP82_003494</name>
</gene>
<protein>
    <submittedName>
        <fullName evidence="2">Uncharacterized protein</fullName>
    </submittedName>
</protein>
<sequence>MKYDHRGRPKKGSEKLSENIAIKVPPFKKQQFKAFADRCGVSLSDFVRGGLFRFLFTSLEQEGLLDRETSEIDPGSHPELFPEDFADFIEAAEQIRDKVKETRSADALEGLLIEIRDFLKEKKSEYESRREKKENRKQQYDTEIGTKINVRVTPTQRSWLEEMHSRQGPDALVGLSSWIRSILSVYMRNYTRPERTIYSLNKWIGDVYEALREREKDKMRNQISNLSESFEEKIYNKKQSAIGSLSFASNIQ</sequence>
<reference evidence="2" key="1">
    <citation type="submission" date="2022-08" db="EMBL/GenBank/DDBJ databases">
        <title>Genomic Encyclopedia of Type Strains, Phase V (KMG-V): Genome sequencing to study the core and pangenomes of soil and plant-associated prokaryotes.</title>
        <authorList>
            <person name="Whitman W."/>
        </authorList>
    </citation>
    <scope>NUCLEOTIDE SEQUENCE</scope>
    <source>
        <strain evidence="2">SP2016B</strain>
    </source>
</reference>
<evidence type="ECO:0000313" key="2">
    <source>
        <dbReference type="EMBL" id="MCS3866911.1"/>
    </source>
</evidence>
<proteinExistence type="predicted"/>
<dbReference type="EMBL" id="JANTYZ010000025">
    <property type="protein sequence ID" value="MCS3866911.1"/>
    <property type="molecule type" value="Genomic_DNA"/>
</dbReference>
<feature type="coiled-coil region" evidence="1">
    <location>
        <begin position="116"/>
        <end position="143"/>
    </location>
</feature>
<dbReference type="AlphaFoldDB" id="A0A9X2U511"/>
<evidence type="ECO:0000256" key="1">
    <source>
        <dbReference type="SAM" id="Coils"/>
    </source>
</evidence>
<organism evidence="2 3">
    <name type="scientific">Salinibacter ruber</name>
    <dbReference type="NCBI Taxonomy" id="146919"/>
    <lineage>
        <taxon>Bacteria</taxon>
        <taxon>Pseudomonadati</taxon>
        <taxon>Rhodothermota</taxon>
        <taxon>Rhodothermia</taxon>
        <taxon>Rhodothermales</taxon>
        <taxon>Salinibacteraceae</taxon>
        <taxon>Salinibacter</taxon>
    </lineage>
</organism>
<comment type="caution">
    <text evidence="2">The sequence shown here is derived from an EMBL/GenBank/DDBJ whole genome shotgun (WGS) entry which is preliminary data.</text>
</comment>
<evidence type="ECO:0000313" key="3">
    <source>
        <dbReference type="Proteomes" id="UP001155034"/>
    </source>
</evidence>
<dbReference type="RefSeq" id="WP_259084288.1">
    <property type="nucleotide sequence ID" value="NZ_JANTYZ010000025.1"/>
</dbReference>
<name>A0A9X2U511_9BACT</name>
<keyword evidence="1" id="KW-0175">Coiled coil</keyword>